<name>A0A1G7T3I4_9BACT</name>
<proteinExistence type="predicted"/>
<reference evidence="2" key="1">
    <citation type="submission" date="2016-10" db="EMBL/GenBank/DDBJ databases">
        <authorList>
            <person name="Varghese N."/>
            <person name="Submissions S."/>
        </authorList>
    </citation>
    <scope>NUCLEOTIDE SEQUENCE [LARGE SCALE GENOMIC DNA]</scope>
    <source>
        <strain evidence="2">BP1-148</strain>
    </source>
</reference>
<dbReference type="Proteomes" id="UP000198779">
    <property type="component" value="Unassembled WGS sequence"/>
</dbReference>
<dbReference type="PROSITE" id="PS51257">
    <property type="entry name" value="PROKAR_LIPOPROTEIN"/>
    <property type="match status" value="1"/>
</dbReference>
<gene>
    <name evidence="1" type="ORF">SAMN04487901_10286</name>
</gene>
<accession>A0A1G7T3I4</accession>
<evidence type="ECO:0000313" key="1">
    <source>
        <dbReference type="EMBL" id="SDG29160.1"/>
    </source>
</evidence>
<evidence type="ECO:0008006" key="3">
    <source>
        <dbReference type="Google" id="ProtNLM"/>
    </source>
</evidence>
<dbReference type="STRING" id="645274.SAMN04487901_10286"/>
<organism evidence="1 2">
    <name type="scientific">Prevotella communis</name>
    <dbReference type="NCBI Taxonomy" id="2913614"/>
    <lineage>
        <taxon>Bacteria</taxon>
        <taxon>Pseudomonadati</taxon>
        <taxon>Bacteroidota</taxon>
        <taxon>Bacteroidia</taxon>
        <taxon>Bacteroidales</taxon>
        <taxon>Prevotellaceae</taxon>
        <taxon>Prevotella</taxon>
    </lineage>
</organism>
<dbReference type="RefSeq" id="WP_143010079.1">
    <property type="nucleotide sequence ID" value="NZ_FNCQ01000002.1"/>
</dbReference>
<keyword evidence="2" id="KW-1185">Reference proteome</keyword>
<protein>
    <recommendedName>
        <fullName evidence="3">DUF5119 domain-containing protein</fullName>
    </recommendedName>
</protein>
<dbReference type="AlphaFoldDB" id="A0A1G7T3I4"/>
<sequence length="391" mass="44726">MRTYIYHIIAVVLFVTLGITSCIEPPLHLPGQNMELQIPQVETDLEVIWDVDVDFQTDWYYGWDLKDDSIWGSIGYTMPTSFEVHRYYKGDDPYAKHTTDEAFSIRSTRFRRYFQFGYYDMLFYSDIDSKDGTQVLVLNETLDSVTATTTGTRGISRSILEHSRSNEADPSGVIGLLNQPEIFYSAYPENIYISRDLSDYEFDPVENIYIKHIETKLRPLVYIYLVQFILYNNEDGRIKGINGNAALSSMASSTNVNTGHTGYKPALIYFNTRLKKNQEVNGQKCDIIGGKLTTFGLCDNEPFTRSGALYTGSRSNLRNYLYYDLIWKDGQVKTYEFDVTDQCHAQAHGGILTVWIDCSKLTPPDPLPSGTGSLFVPTVEDYDEVFWEIEI</sequence>
<evidence type="ECO:0000313" key="2">
    <source>
        <dbReference type="Proteomes" id="UP000198779"/>
    </source>
</evidence>
<dbReference type="EMBL" id="FNCQ01000002">
    <property type="protein sequence ID" value="SDG29160.1"/>
    <property type="molecule type" value="Genomic_DNA"/>
</dbReference>